<feature type="transmembrane region" description="Helical" evidence="9">
    <location>
        <begin position="114"/>
        <end position="132"/>
    </location>
</feature>
<dbReference type="InterPro" id="IPR035076">
    <property type="entry name" value="Toxin/TOLIP"/>
</dbReference>
<evidence type="ECO:0000313" key="12">
    <source>
        <dbReference type="Ensembl" id="ENSACAP00000026770.1"/>
    </source>
</evidence>
<feature type="domain" description="UPAR/Ly6" evidence="11">
    <location>
        <begin position="28"/>
        <end position="115"/>
    </location>
</feature>
<evidence type="ECO:0000256" key="6">
    <source>
        <dbReference type="ARBA" id="ARBA00023136"/>
    </source>
</evidence>
<keyword evidence="5 10" id="KW-0732">Signal</keyword>
<keyword evidence="4" id="KW-0964">Secreted</keyword>
<dbReference type="InterPro" id="IPR016054">
    <property type="entry name" value="LY6_UPA_recep-like"/>
</dbReference>
<dbReference type="FunFam" id="2.10.60.10:FF:000003">
    <property type="entry name" value="lymphocyte antigen 6E isoform X1"/>
    <property type="match status" value="1"/>
</dbReference>
<evidence type="ECO:0000313" key="13">
    <source>
        <dbReference type="Proteomes" id="UP000001646"/>
    </source>
</evidence>
<comment type="subcellular location">
    <subcellularLocation>
        <location evidence="1">Cell membrane</location>
    </subcellularLocation>
    <subcellularLocation>
        <location evidence="2">Secreted</location>
    </subcellularLocation>
</comment>
<dbReference type="SUPFAM" id="SSF57302">
    <property type="entry name" value="Snake toxin-like"/>
    <property type="match status" value="1"/>
</dbReference>
<dbReference type="PROSITE" id="PS00983">
    <property type="entry name" value="LY6_UPAR"/>
    <property type="match status" value="1"/>
</dbReference>
<dbReference type="Pfam" id="PF00087">
    <property type="entry name" value="Toxin_TOLIP"/>
    <property type="match status" value="1"/>
</dbReference>
<evidence type="ECO:0000259" key="11">
    <source>
        <dbReference type="SMART" id="SM00134"/>
    </source>
</evidence>
<dbReference type="KEGG" id="acs:100562566"/>
<evidence type="ECO:0000256" key="4">
    <source>
        <dbReference type="ARBA" id="ARBA00022525"/>
    </source>
</evidence>
<keyword evidence="3" id="KW-1003">Cell membrane</keyword>
<dbReference type="Gene3D" id="2.10.60.10">
    <property type="entry name" value="CD59"/>
    <property type="match status" value="1"/>
</dbReference>
<dbReference type="AlphaFoldDB" id="A0A803SUY0"/>
<evidence type="ECO:0000256" key="9">
    <source>
        <dbReference type="SAM" id="Phobius"/>
    </source>
</evidence>
<reference evidence="12" key="3">
    <citation type="submission" date="2025-09" db="UniProtKB">
        <authorList>
            <consortium name="Ensembl"/>
        </authorList>
    </citation>
    <scope>IDENTIFICATION</scope>
</reference>
<protein>
    <submittedName>
        <fullName evidence="12">LY6/PLAUR domain containing 2</fullName>
    </submittedName>
</protein>
<dbReference type="GO" id="GO:0005576">
    <property type="term" value="C:extracellular region"/>
    <property type="evidence" value="ECO:0007669"/>
    <property type="project" value="UniProtKB-SubCell"/>
</dbReference>
<keyword evidence="13" id="KW-1185">Reference proteome</keyword>
<dbReference type="InterPro" id="IPR051110">
    <property type="entry name" value="Ly-6/neurotoxin-like_GPI-ap"/>
</dbReference>
<keyword evidence="7" id="KW-1015">Disulfide bond</keyword>
<feature type="signal peptide" evidence="10">
    <location>
        <begin position="1"/>
        <end position="27"/>
    </location>
</feature>
<dbReference type="PANTHER" id="PTHR16983:SF16">
    <property type="entry name" value="UPAR_LY6 DOMAIN-CONTAINING PROTEIN"/>
    <property type="match status" value="1"/>
</dbReference>
<keyword evidence="8" id="KW-0325">Glycoprotein</keyword>
<evidence type="ECO:0000256" key="10">
    <source>
        <dbReference type="SAM" id="SignalP"/>
    </source>
</evidence>
<keyword evidence="9" id="KW-0812">Transmembrane</keyword>
<evidence type="ECO:0000256" key="1">
    <source>
        <dbReference type="ARBA" id="ARBA00004236"/>
    </source>
</evidence>
<reference evidence="12" key="1">
    <citation type="submission" date="2009-12" db="EMBL/GenBank/DDBJ databases">
        <title>The Genome Sequence of Anolis carolinensis (Green Anole Lizard).</title>
        <authorList>
            <consortium name="The Genome Sequencing Platform"/>
            <person name="Di Palma F."/>
            <person name="Alfoldi J."/>
            <person name="Heiman D."/>
            <person name="Young S."/>
            <person name="Grabherr M."/>
            <person name="Johnson J."/>
            <person name="Lander E.S."/>
            <person name="Lindblad-Toh K."/>
        </authorList>
    </citation>
    <scope>NUCLEOTIDE SEQUENCE [LARGE SCALE GENOMIC DNA]</scope>
    <source>
        <strain evidence="12">JBL SC #1</strain>
    </source>
</reference>
<organism evidence="12 13">
    <name type="scientific">Anolis carolinensis</name>
    <name type="common">Green anole</name>
    <name type="synonym">American chameleon</name>
    <dbReference type="NCBI Taxonomy" id="28377"/>
    <lineage>
        <taxon>Eukaryota</taxon>
        <taxon>Metazoa</taxon>
        <taxon>Chordata</taxon>
        <taxon>Craniata</taxon>
        <taxon>Vertebrata</taxon>
        <taxon>Euteleostomi</taxon>
        <taxon>Lepidosauria</taxon>
        <taxon>Squamata</taxon>
        <taxon>Bifurcata</taxon>
        <taxon>Unidentata</taxon>
        <taxon>Episquamata</taxon>
        <taxon>Toxicofera</taxon>
        <taxon>Iguania</taxon>
        <taxon>Dactyloidae</taxon>
        <taxon>Anolis</taxon>
    </lineage>
</organism>
<gene>
    <name evidence="12" type="primary">LYPD2</name>
</gene>
<sequence length="134" mass="14731">MEKNLARSKMLFSVLLAAISYTTFVEALQCYSCKELTTASQCMTIVNCSAEDTMCKTTMYSLEDVYPFLGDSTVTRACSTKCEPSDVDGIGTTRPVTCCFTDLCNFDGATSIQMSYILLGSSIASFFILLGYQW</sequence>
<dbReference type="GO" id="GO:0033130">
    <property type="term" value="F:acetylcholine receptor binding"/>
    <property type="evidence" value="ECO:0000318"/>
    <property type="project" value="GO_Central"/>
</dbReference>
<dbReference type="InParanoid" id="A0A803SUY0"/>
<feature type="chain" id="PRO_5032468735" evidence="10">
    <location>
        <begin position="28"/>
        <end position="134"/>
    </location>
</feature>
<proteinExistence type="predicted"/>
<dbReference type="OrthoDB" id="9900838at2759"/>
<evidence type="ECO:0000256" key="7">
    <source>
        <dbReference type="ARBA" id="ARBA00023157"/>
    </source>
</evidence>
<dbReference type="SMART" id="SM00134">
    <property type="entry name" value="LU"/>
    <property type="match status" value="1"/>
</dbReference>
<keyword evidence="6 9" id="KW-0472">Membrane</keyword>
<evidence type="ECO:0000256" key="8">
    <source>
        <dbReference type="ARBA" id="ARBA00023180"/>
    </source>
</evidence>
<dbReference type="Ensembl" id="ENSACAT00000057855.1">
    <property type="protein sequence ID" value="ENSACAP00000026770.1"/>
    <property type="gene ID" value="ENSACAG00000044073.1"/>
</dbReference>
<keyword evidence="9" id="KW-1133">Transmembrane helix</keyword>
<evidence type="ECO:0000256" key="3">
    <source>
        <dbReference type="ARBA" id="ARBA00022475"/>
    </source>
</evidence>
<accession>A0A803SUY0</accession>
<dbReference type="Proteomes" id="UP000001646">
    <property type="component" value="Unplaced"/>
</dbReference>
<dbReference type="GeneTree" id="ENSGT00940000162197"/>
<evidence type="ECO:0000256" key="5">
    <source>
        <dbReference type="ARBA" id="ARBA00022729"/>
    </source>
</evidence>
<dbReference type="GO" id="GO:0030550">
    <property type="term" value="F:acetylcholine receptor inhibitor activity"/>
    <property type="evidence" value="ECO:0000318"/>
    <property type="project" value="GO_Central"/>
</dbReference>
<dbReference type="PANTHER" id="PTHR16983">
    <property type="entry name" value="UPAR/LY6 DOMAIN-CONTAINING PROTEIN"/>
    <property type="match status" value="1"/>
</dbReference>
<name>A0A803SUY0_ANOCA</name>
<dbReference type="InterPro" id="IPR018363">
    <property type="entry name" value="CD59_antigen_CS"/>
</dbReference>
<evidence type="ECO:0000256" key="2">
    <source>
        <dbReference type="ARBA" id="ARBA00004613"/>
    </source>
</evidence>
<dbReference type="GO" id="GO:0095500">
    <property type="term" value="P:acetylcholine receptor signaling pathway"/>
    <property type="evidence" value="ECO:0000318"/>
    <property type="project" value="GO_Central"/>
</dbReference>
<dbReference type="GO" id="GO:0005886">
    <property type="term" value="C:plasma membrane"/>
    <property type="evidence" value="ECO:0000318"/>
    <property type="project" value="GO_Central"/>
</dbReference>
<reference evidence="12" key="2">
    <citation type="submission" date="2025-08" db="UniProtKB">
        <authorList>
            <consortium name="Ensembl"/>
        </authorList>
    </citation>
    <scope>IDENTIFICATION</scope>
</reference>
<dbReference type="GO" id="GO:0045202">
    <property type="term" value="C:synapse"/>
    <property type="evidence" value="ECO:0007669"/>
    <property type="project" value="GOC"/>
</dbReference>
<dbReference type="InterPro" id="IPR045860">
    <property type="entry name" value="Snake_toxin-like_sf"/>
</dbReference>